<evidence type="ECO:0000256" key="1">
    <source>
        <dbReference type="ARBA" id="ARBA00004651"/>
    </source>
</evidence>
<name>A0A517PD72_9PLAN</name>
<keyword evidence="11" id="KW-1185">Reference proteome</keyword>
<dbReference type="PROSITE" id="PS51257">
    <property type="entry name" value="PROKAR_LIPOPROTEIN"/>
    <property type="match status" value="1"/>
</dbReference>
<dbReference type="Proteomes" id="UP000318741">
    <property type="component" value="Chromosome"/>
</dbReference>
<dbReference type="InterPro" id="IPR050790">
    <property type="entry name" value="ExbB/TolQ_transport"/>
</dbReference>
<feature type="transmembrane region" description="Helical" evidence="8">
    <location>
        <begin position="40"/>
        <end position="60"/>
    </location>
</feature>
<feature type="region of interest" description="Disordered" evidence="7">
    <location>
        <begin position="401"/>
        <end position="422"/>
    </location>
</feature>
<organism evidence="10 11">
    <name type="scientific">Alienimonas californiensis</name>
    <dbReference type="NCBI Taxonomy" id="2527989"/>
    <lineage>
        <taxon>Bacteria</taxon>
        <taxon>Pseudomonadati</taxon>
        <taxon>Planctomycetota</taxon>
        <taxon>Planctomycetia</taxon>
        <taxon>Planctomycetales</taxon>
        <taxon>Planctomycetaceae</taxon>
        <taxon>Alienimonas</taxon>
    </lineage>
</organism>
<comment type="similarity">
    <text evidence="6">Belongs to the exbB/tolQ family.</text>
</comment>
<evidence type="ECO:0000256" key="7">
    <source>
        <dbReference type="SAM" id="MobiDB-lite"/>
    </source>
</evidence>
<dbReference type="PANTHER" id="PTHR30625">
    <property type="entry name" value="PROTEIN TOLQ"/>
    <property type="match status" value="1"/>
</dbReference>
<protein>
    <submittedName>
        <fullName evidence="10">MotA/TolQ/ExbB proton channel family protein</fullName>
    </submittedName>
</protein>
<dbReference type="KEGG" id="acaf:CA12_34450"/>
<evidence type="ECO:0000313" key="11">
    <source>
        <dbReference type="Proteomes" id="UP000318741"/>
    </source>
</evidence>
<evidence type="ECO:0000256" key="8">
    <source>
        <dbReference type="SAM" id="Phobius"/>
    </source>
</evidence>
<gene>
    <name evidence="10" type="ORF">CA12_34450</name>
</gene>
<dbReference type="GO" id="GO:0017038">
    <property type="term" value="P:protein import"/>
    <property type="evidence" value="ECO:0007669"/>
    <property type="project" value="TreeGrafter"/>
</dbReference>
<keyword evidence="6" id="KW-0813">Transport</keyword>
<feature type="domain" description="MotA/TolQ/ExbB proton channel" evidence="9">
    <location>
        <begin position="111"/>
        <end position="202"/>
    </location>
</feature>
<keyword evidence="6" id="KW-0653">Protein transport</keyword>
<reference evidence="10 11" key="1">
    <citation type="submission" date="2019-02" db="EMBL/GenBank/DDBJ databases">
        <title>Deep-cultivation of Planctomycetes and their phenomic and genomic characterization uncovers novel biology.</title>
        <authorList>
            <person name="Wiegand S."/>
            <person name="Jogler M."/>
            <person name="Boedeker C."/>
            <person name="Pinto D."/>
            <person name="Vollmers J."/>
            <person name="Rivas-Marin E."/>
            <person name="Kohn T."/>
            <person name="Peeters S.H."/>
            <person name="Heuer A."/>
            <person name="Rast P."/>
            <person name="Oberbeckmann S."/>
            <person name="Bunk B."/>
            <person name="Jeske O."/>
            <person name="Meyerdierks A."/>
            <person name="Storesund J.E."/>
            <person name="Kallscheuer N."/>
            <person name="Luecker S."/>
            <person name="Lage O.M."/>
            <person name="Pohl T."/>
            <person name="Merkel B.J."/>
            <person name="Hornburger P."/>
            <person name="Mueller R.-W."/>
            <person name="Bruemmer F."/>
            <person name="Labrenz M."/>
            <person name="Spormann A.M."/>
            <person name="Op den Camp H."/>
            <person name="Overmann J."/>
            <person name="Amann R."/>
            <person name="Jetten M.S.M."/>
            <person name="Mascher T."/>
            <person name="Medema M.H."/>
            <person name="Devos D.P."/>
            <person name="Kaster A.-K."/>
            <person name="Ovreas L."/>
            <person name="Rohde M."/>
            <person name="Galperin M.Y."/>
            <person name="Jogler C."/>
        </authorList>
    </citation>
    <scope>NUCLEOTIDE SEQUENCE [LARGE SCALE GENOMIC DNA]</scope>
    <source>
        <strain evidence="10 11">CA12</strain>
    </source>
</reference>
<sequence>MLKLLTSPATVAAALTALFLVACGDGGPLAHPLITRYALGHPLAVATVGLFFAGAAAVLMRAVGHRAERRAVAALAICRFPTTADALAWAGESRLAAPSRVRGLLTDPPPADRAETRLGALHESAADRLHDGYGLVRTITWAVPILGFLGTVVGITLAIAGIDPDGLGESLGEVTGGLAVAFDTTALALALSLVLVFGTHAVQGAELSNLERLRDVAFRALLPLCPAAEEDPVRAAAADVAELMRRRAGDLAEVHAAAWRGSLEEMRSAWAETLTESRAAFAAGIRAETAAAAEAAERRQQAAGQEFLSAVRAATDAMTGAVSRWSDGFEEAAAADVDRSDRLRDLADSLAAIAERTEAHSMIAGRIDAGLATVNEAGHFEEAVHSLTAAAHLLTMRLGGVPGQSAPQPTSAHVVPSQRRAA</sequence>
<evidence type="ECO:0000256" key="4">
    <source>
        <dbReference type="ARBA" id="ARBA00022989"/>
    </source>
</evidence>
<evidence type="ECO:0000259" key="9">
    <source>
        <dbReference type="Pfam" id="PF01618"/>
    </source>
</evidence>
<accession>A0A517PD72</accession>
<evidence type="ECO:0000256" key="6">
    <source>
        <dbReference type="RuleBase" id="RU004057"/>
    </source>
</evidence>
<evidence type="ECO:0000256" key="2">
    <source>
        <dbReference type="ARBA" id="ARBA00022475"/>
    </source>
</evidence>
<dbReference type="AlphaFoldDB" id="A0A517PD72"/>
<dbReference type="GO" id="GO:0005886">
    <property type="term" value="C:plasma membrane"/>
    <property type="evidence" value="ECO:0007669"/>
    <property type="project" value="UniProtKB-SubCell"/>
</dbReference>
<keyword evidence="3 8" id="KW-0812">Transmembrane</keyword>
<dbReference type="Pfam" id="PF01618">
    <property type="entry name" value="MotA_ExbB"/>
    <property type="match status" value="1"/>
</dbReference>
<comment type="subcellular location">
    <subcellularLocation>
        <location evidence="1">Cell membrane</location>
        <topology evidence="1">Multi-pass membrane protein</topology>
    </subcellularLocation>
    <subcellularLocation>
        <location evidence="6">Membrane</location>
        <topology evidence="6">Multi-pass membrane protein</topology>
    </subcellularLocation>
</comment>
<feature type="transmembrane region" description="Helical" evidence="8">
    <location>
        <begin position="138"/>
        <end position="162"/>
    </location>
</feature>
<keyword evidence="4 8" id="KW-1133">Transmembrane helix</keyword>
<feature type="transmembrane region" description="Helical" evidence="8">
    <location>
        <begin position="174"/>
        <end position="197"/>
    </location>
</feature>
<dbReference type="InterPro" id="IPR002898">
    <property type="entry name" value="MotA_ExbB_proton_chnl"/>
</dbReference>
<dbReference type="PANTHER" id="PTHR30625:SF11">
    <property type="entry name" value="MOTA_TOLQ_EXBB PROTON CHANNEL DOMAIN-CONTAINING PROTEIN"/>
    <property type="match status" value="1"/>
</dbReference>
<dbReference type="OrthoDB" id="230181at2"/>
<dbReference type="RefSeq" id="WP_145360207.1">
    <property type="nucleotide sequence ID" value="NZ_CP036265.1"/>
</dbReference>
<keyword evidence="5 8" id="KW-0472">Membrane</keyword>
<evidence type="ECO:0000256" key="5">
    <source>
        <dbReference type="ARBA" id="ARBA00023136"/>
    </source>
</evidence>
<proteinExistence type="inferred from homology"/>
<evidence type="ECO:0000256" key="3">
    <source>
        <dbReference type="ARBA" id="ARBA00022692"/>
    </source>
</evidence>
<dbReference type="EMBL" id="CP036265">
    <property type="protein sequence ID" value="QDT17325.1"/>
    <property type="molecule type" value="Genomic_DNA"/>
</dbReference>
<keyword evidence="2" id="KW-1003">Cell membrane</keyword>
<evidence type="ECO:0000313" key="10">
    <source>
        <dbReference type="EMBL" id="QDT17325.1"/>
    </source>
</evidence>